<dbReference type="PANTHER" id="PTHR47632:SF5">
    <property type="entry name" value="G-PROTEIN COUPLED RECEPTORS FAMILY 1 PROFILE DOMAIN-CONTAINING PROTEIN"/>
    <property type="match status" value="1"/>
</dbReference>
<proteinExistence type="predicted"/>
<accession>A0A2A6BXL1</accession>
<evidence type="ECO:0000256" key="3">
    <source>
        <dbReference type="ARBA" id="ARBA00022989"/>
    </source>
</evidence>
<dbReference type="OrthoDB" id="10011262at2759"/>
<name>A0A2A6BXL1_PRIPA</name>
<dbReference type="PANTHER" id="PTHR47632">
    <property type="entry name" value="FMRFAMIDE PEPTIDE RECEPTOR FAMILY-RELATED"/>
    <property type="match status" value="1"/>
</dbReference>
<evidence type="ECO:0000313" key="6">
    <source>
        <dbReference type="Proteomes" id="UP000005239"/>
    </source>
</evidence>
<dbReference type="Proteomes" id="UP000005239">
    <property type="component" value="Unassembled WGS sequence"/>
</dbReference>
<accession>A0A8R1YBF2</accession>
<sequence length="396" mass="44876">IVFFSEMEELGECECLHGEHPTVWFNFNAIVVFLPFMSVCGIIFNIINFVVYSRRRSSGSAYLAALGCSDIGVCLCGIFVIWADSARGYNFDFDQYYVFILPYAIPFGNFFQMLSVYITVLAAIDCFLTVIRLKGLLTPRSIKVLIIAIVAYNVITLWELEAVHCINPAHNKTMYNLCPTNLRMNDLYVQYYKGMMYTTFMAFLPFILLSVLTILILILLKRMRPAPLINSVDTVIFISLKRRHKKVHFPLLHRTVPFPLLSRTHTGTITVPFPLPDCCPAQEEVGSPVALLLVIVLFLICNITSLMVNIFEMIQIEIDDFIIDILVDVGNLLVVFNATANFIIYYCSDPDFRNEIPRLCANWGSMDTAKKRGRSLRDHPYKNGDLSASAAAPILI</sequence>
<keyword evidence="4" id="KW-0472">Membrane</keyword>
<evidence type="ECO:0000256" key="4">
    <source>
        <dbReference type="ARBA" id="ARBA00023136"/>
    </source>
</evidence>
<reference evidence="5" key="2">
    <citation type="submission" date="2022-06" db="UniProtKB">
        <authorList>
            <consortium name="EnsemblMetazoa"/>
        </authorList>
    </citation>
    <scope>IDENTIFICATION</scope>
    <source>
        <strain evidence="5">PS312</strain>
    </source>
</reference>
<dbReference type="InterPro" id="IPR053326">
    <property type="entry name" value="GPCR1-like"/>
</dbReference>
<dbReference type="PROSITE" id="PS50262">
    <property type="entry name" value="G_PROTEIN_RECEP_F1_2"/>
    <property type="match status" value="1"/>
</dbReference>
<dbReference type="CDD" id="cd14978">
    <property type="entry name" value="7tmA_FMRFamide_R-like"/>
    <property type="match status" value="1"/>
</dbReference>
<dbReference type="InterPro" id="IPR017452">
    <property type="entry name" value="GPCR_Rhodpsn_7TM"/>
</dbReference>
<dbReference type="AlphaFoldDB" id="A0A2A6BXL1"/>
<keyword evidence="6" id="KW-1185">Reference proteome</keyword>
<evidence type="ECO:0000256" key="2">
    <source>
        <dbReference type="ARBA" id="ARBA00022692"/>
    </source>
</evidence>
<gene>
    <name evidence="5" type="primary">WBGene00101178</name>
</gene>
<protein>
    <submittedName>
        <fullName evidence="5">Frpr-2</fullName>
    </submittedName>
</protein>
<organism evidence="5 6">
    <name type="scientific">Pristionchus pacificus</name>
    <name type="common">Parasitic nematode worm</name>
    <dbReference type="NCBI Taxonomy" id="54126"/>
    <lineage>
        <taxon>Eukaryota</taxon>
        <taxon>Metazoa</taxon>
        <taxon>Ecdysozoa</taxon>
        <taxon>Nematoda</taxon>
        <taxon>Chromadorea</taxon>
        <taxon>Rhabditida</taxon>
        <taxon>Rhabditina</taxon>
        <taxon>Diplogasteromorpha</taxon>
        <taxon>Diplogasteroidea</taxon>
        <taxon>Neodiplogasteridae</taxon>
        <taxon>Pristionchus</taxon>
    </lineage>
</organism>
<evidence type="ECO:0000256" key="1">
    <source>
        <dbReference type="ARBA" id="ARBA00004370"/>
    </source>
</evidence>
<comment type="subcellular location">
    <subcellularLocation>
        <location evidence="1">Membrane</location>
    </subcellularLocation>
</comment>
<reference evidence="6" key="1">
    <citation type="journal article" date="2008" name="Nat. Genet.">
        <title>The Pristionchus pacificus genome provides a unique perspective on nematode lifestyle and parasitism.</title>
        <authorList>
            <person name="Dieterich C."/>
            <person name="Clifton S.W."/>
            <person name="Schuster L.N."/>
            <person name="Chinwalla A."/>
            <person name="Delehaunty K."/>
            <person name="Dinkelacker I."/>
            <person name="Fulton L."/>
            <person name="Fulton R."/>
            <person name="Godfrey J."/>
            <person name="Minx P."/>
            <person name="Mitreva M."/>
            <person name="Roeseler W."/>
            <person name="Tian H."/>
            <person name="Witte H."/>
            <person name="Yang S.P."/>
            <person name="Wilson R.K."/>
            <person name="Sommer R.J."/>
        </authorList>
    </citation>
    <scope>NUCLEOTIDE SEQUENCE [LARGE SCALE GENOMIC DNA]</scope>
    <source>
        <strain evidence="6">PS312</strain>
    </source>
</reference>
<dbReference type="EnsemblMetazoa" id="PPA11624.1">
    <property type="protein sequence ID" value="PPA11624.1"/>
    <property type="gene ID" value="WBGene00101178"/>
</dbReference>
<keyword evidence="3" id="KW-1133">Transmembrane helix</keyword>
<dbReference type="Gene3D" id="1.20.1070.10">
    <property type="entry name" value="Rhodopsin 7-helix transmembrane proteins"/>
    <property type="match status" value="1"/>
</dbReference>
<dbReference type="SUPFAM" id="SSF81321">
    <property type="entry name" value="Family A G protein-coupled receptor-like"/>
    <property type="match status" value="1"/>
</dbReference>
<dbReference type="GO" id="GO:0016020">
    <property type="term" value="C:membrane"/>
    <property type="evidence" value="ECO:0007669"/>
    <property type="project" value="UniProtKB-SubCell"/>
</dbReference>
<keyword evidence="2" id="KW-0812">Transmembrane</keyword>
<evidence type="ECO:0000313" key="5">
    <source>
        <dbReference type="EnsemblMetazoa" id="PPA11624.1"/>
    </source>
</evidence>